<dbReference type="AlphaFoldDB" id="A0A366LW15"/>
<dbReference type="InterPro" id="IPR011009">
    <property type="entry name" value="Kinase-like_dom_sf"/>
</dbReference>
<feature type="transmembrane region" description="Helical" evidence="2">
    <location>
        <begin position="302"/>
        <end position="321"/>
    </location>
</feature>
<dbReference type="EMBL" id="QMEY01000011">
    <property type="protein sequence ID" value="RBQ17514.1"/>
    <property type="molecule type" value="Genomic_DNA"/>
</dbReference>
<dbReference type="Gene3D" id="1.10.510.10">
    <property type="entry name" value="Transferase(Phosphotransferase) domain 1"/>
    <property type="match status" value="1"/>
</dbReference>
<evidence type="ECO:0000256" key="1">
    <source>
        <dbReference type="SAM" id="MobiDB-lite"/>
    </source>
</evidence>
<keyword evidence="2" id="KW-1133">Transmembrane helix</keyword>
<dbReference type="OrthoDB" id="4028076at2"/>
<organism evidence="4 5">
    <name type="scientific">Spongiactinospora rosea</name>
    <dbReference type="NCBI Taxonomy" id="2248750"/>
    <lineage>
        <taxon>Bacteria</taxon>
        <taxon>Bacillati</taxon>
        <taxon>Actinomycetota</taxon>
        <taxon>Actinomycetes</taxon>
        <taxon>Streptosporangiales</taxon>
        <taxon>Streptosporangiaceae</taxon>
        <taxon>Spongiactinospora</taxon>
    </lineage>
</organism>
<evidence type="ECO:0000259" key="3">
    <source>
        <dbReference type="PROSITE" id="PS50011"/>
    </source>
</evidence>
<proteinExistence type="predicted"/>
<dbReference type="GO" id="GO:0005524">
    <property type="term" value="F:ATP binding"/>
    <property type="evidence" value="ECO:0007669"/>
    <property type="project" value="InterPro"/>
</dbReference>
<keyword evidence="2" id="KW-0472">Membrane</keyword>
<sequence length="322" mass="35668">MTWEVEAEPYTDPFERRITTVVDGTRIIERRVPRNEGHDHLYDLLENEARMGARLLSLLRRGYPAELPRLIGYNLDIAEPIVLWSDHRGEPVSAHSGRLLLAEQREFAAGLFRAVRILSACGIVHRRIEPGTVRWNGTAVQLTGLGQAALVGDRRVRLGEAPYAAPAQREGHGRVATADDLWSAAMVVYLTVTGREVADRPDLGPVPALQPIQDVFTADPPSAVEVLTRLRVPDPLQGAPVEPDRGLTEARAAFDRARRLKTAGEPAPEPAARPSPQPPPASAPPASPRRRRARPVRWWERWWPLLAVIVLIVALSIWVVVS</sequence>
<dbReference type="InterPro" id="IPR000719">
    <property type="entry name" value="Prot_kinase_dom"/>
</dbReference>
<reference evidence="4 5" key="1">
    <citation type="submission" date="2018-06" db="EMBL/GenBank/DDBJ databases">
        <title>Sphaerisporangium craniellae sp. nov., isolated from a marine sponge in the South China Sea.</title>
        <authorList>
            <person name="Li L."/>
        </authorList>
    </citation>
    <scope>NUCLEOTIDE SEQUENCE [LARGE SCALE GENOMIC DNA]</scope>
    <source>
        <strain evidence="4 5">LHW63015</strain>
    </source>
</reference>
<keyword evidence="5" id="KW-1185">Reference proteome</keyword>
<dbReference type="RefSeq" id="WP_113983079.1">
    <property type="nucleotide sequence ID" value="NZ_QMEY01000011.1"/>
</dbReference>
<accession>A0A366LW15</accession>
<evidence type="ECO:0000256" key="2">
    <source>
        <dbReference type="SAM" id="Phobius"/>
    </source>
</evidence>
<feature type="compositionally biased region" description="Pro residues" evidence="1">
    <location>
        <begin position="267"/>
        <end position="287"/>
    </location>
</feature>
<dbReference type="GO" id="GO:0004672">
    <property type="term" value="F:protein kinase activity"/>
    <property type="evidence" value="ECO:0007669"/>
    <property type="project" value="InterPro"/>
</dbReference>
<dbReference type="PROSITE" id="PS50011">
    <property type="entry name" value="PROTEIN_KINASE_DOM"/>
    <property type="match status" value="1"/>
</dbReference>
<feature type="region of interest" description="Disordered" evidence="1">
    <location>
        <begin position="262"/>
        <end position="290"/>
    </location>
</feature>
<evidence type="ECO:0000313" key="4">
    <source>
        <dbReference type="EMBL" id="RBQ17514.1"/>
    </source>
</evidence>
<dbReference type="SUPFAM" id="SSF56112">
    <property type="entry name" value="Protein kinase-like (PK-like)"/>
    <property type="match status" value="1"/>
</dbReference>
<keyword evidence="2" id="KW-0812">Transmembrane</keyword>
<feature type="domain" description="Protein kinase" evidence="3">
    <location>
        <begin position="1"/>
        <end position="322"/>
    </location>
</feature>
<evidence type="ECO:0000313" key="5">
    <source>
        <dbReference type="Proteomes" id="UP000253303"/>
    </source>
</evidence>
<gene>
    <name evidence="4" type="ORF">DP939_24380</name>
</gene>
<comment type="caution">
    <text evidence="4">The sequence shown here is derived from an EMBL/GenBank/DDBJ whole genome shotgun (WGS) entry which is preliminary data.</text>
</comment>
<name>A0A366LW15_9ACTN</name>
<protein>
    <recommendedName>
        <fullName evidence="3">Protein kinase domain-containing protein</fullName>
    </recommendedName>
</protein>
<dbReference type="Proteomes" id="UP000253303">
    <property type="component" value="Unassembled WGS sequence"/>
</dbReference>